<feature type="domain" description="Transcription factor CBF/NF-Y/archaeal histone" evidence="8">
    <location>
        <begin position="9"/>
        <end position="67"/>
    </location>
</feature>
<dbReference type="PANTHER" id="PTHR34832:SF1">
    <property type="entry name" value="CENTROMERE PROTEIN W"/>
    <property type="match status" value="1"/>
</dbReference>
<dbReference type="OrthoDB" id="2543597at2759"/>
<keyword evidence="10" id="KW-1185">Reference proteome</keyword>
<evidence type="ECO:0000256" key="1">
    <source>
        <dbReference type="ARBA" id="ARBA00004123"/>
    </source>
</evidence>
<keyword evidence="3" id="KW-0158">Chromosome</keyword>
<dbReference type="CDD" id="cd13732">
    <property type="entry name" value="HFD_CENP-W"/>
    <property type="match status" value="1"/>
</dbReference>
<sequence>MALGKKPYPKATVKKIIKAHSNHNLKKNADVTIFLDYVLFMETLIKEAAIHSKQSGERGLSARSVKKVTRVCLVKHLLSASADPCCLGYLDQIQGLNSRRTATNSKTHRTYNSATILKSRAAFEGHTGRHRRDI</sequence>
<dbReference type="EMBL" id="JAAOAS010000180">
    <property type="protein sequence ID" value="KAF5587403.1"/>
    <property type="molecule type" value="Genomic_DNA"/>
</dbReference>
<dbReference type="GO" id="GO:0000776">
    <property type="term" value="C:kinetochore"/>
    <property type="evidence" value="ECO:0007669"/>
    <property type="project" value="UniProtKB-KW"/>
</dbReference>
<dbReference type="Proteomes" id="UP000546213">
    <property type="component" value="Unassembled WGS sequence"/>
</dbReference>
<comment type="subcellular location">
    <subcellularLocation>
        <location evidence="2">Chromosome</location>
        <location evidence="2">Centromere</location>
        <location evidence="2">Kinetochore</location>
    </subcellularLocation>
    <subcellularLocation>
        <location evidence="1">Nucleus</location>
    </subcellularLocation>
</comment>
<organism evidence="9 10">
    <name type="scientific">Fusarium pseudocircinatum</name>
    <dbReference type="NCBI Taxonomy" id="56676"/>
    <lineage>
        <taxon>Eukaryota</taxon>
        <taxon>Fungi</taxon>
        <taxon>Dikarya</taxon>
        <taxon>Ascomycota</taxon>
        <taxon>Pezizomycotina</taxon>
        <taxon>Sordariomycetes</taxon>
        <taxon>Hypocreomycetidae</taxon>
        <taxon>Hypocreales</taxon>
        <taxon>Nectriaceae</taxon>
        <taxon>Fusarium</taxon>
        <taxon>Fusarium fujikuroi species complex</taxon>
    </lineage>
</organism>
<dbReference type="PANTHER" id="PTHR34832">
    <property type="entry name" value="CENTROMERE PROTEIN W"/>
    <property type="match status" value="1"/>
</dbReference>
<evidence type="ECO:0000256" key="3">
    <source>
        <dbReference type="ARBA" id="ARBA00022454"/>
    </source>
</evidence>
<evidence type="ECO:0000256" key="4">
    <source>
        <dbReference type="ARBA" id="ARBA00022838"/>
    </source>
</evidence>
<dbReference type="GO" id="GO:0000278">
    <property type="term" value="P:mitotic cell cycle"/>
    <property type="evidence" value="ECO:0007669"/>
    <property type="project" value="TreeGrafter"/>
</dbReference>
<proteinExistence type="inferred from homology"/>
<comment type="similarity">
    <text evidence="7">Belongs to the CENP-W/WIP1 family.</text>
</comment>
<protein>
    <submittedName>
        <fullName evidence="9">Histone-like transcription factor (CBF NF-Y) archaeal histone domain-containing protein</fullName>
    </submittedName>
</protein>
<comment type="caution">
    <text evidence="9">The sequence shown here is derived from an EMBL/GenBank/DDBJ whole genome shotgun (WGS) entry which is preliminary data.</text>
</comment>
<dbReference type="GO" id="GO:0007059">
    <property type="term" value="P:chromosome segregation"/>
    <property type="evidence" value="ECO:0007669"/>
    <property type="project" value="TreeGrafter"/>
</dbReference>
<dbReference type="GO" id="GO:0051382">
    <property type="term" value="P:kinetochore assembly"/>
    <property type="evidence" value="ECO:0007669"/>
    <property type="project" value="TreeGrafter"/>
</dbReference>
<keyword evidence="6" id="KW-0137">Centromere</keyword>
<evidence type="ECO:0000256" key="2">
    <source>
        <dbReference type="ARBA" id="ARBA00004629"/>
    </source>
</evidence>
<reference evidence="9 10" key="1">
    <citation type="submission" date="2020-05" db="EMBL/GenBank/DDBJ databases">
        <title>Identification and distribution of gene clusters putatively required for synthesis of sphingolipid metabolism inhibitors in phylogenetically diverse species of the filamentous fungus Fusarium.</title>
        <authorList>
            <person name="Kim H.-S."/>
            <person name="Busman M."/>
            <person name="Brown D.W."/>
            <person name="Divon H."/>
            <person name="Uhlig S."/>
            <person name="Proctor R.H."/>
        </authorList>
    </citation>
    <scope>NUCLEOTIDE SEQUENCE [LARGE SCALE GENOMIC DNA]</scope>
    <source>
        <strain evidence="9 10">NRRL 36939</strain>
    </source>
</reference>
<evidence type="ECO:0000256" key="6">
    <source>
        <dbReference type="ARBA" id="ARBA00023328"/>
    </source>
</evidence>
<dbReference type="FunFam" id="1.10.20.10:FF:000075">
    <property type="entry name" value="WGS project CABT00000000 data, contig 2.56"/>
    <property type="match status" value="1"/>
</dbReference>
<dbReference type="Pfam" id="PF00808">
    <property type="entry name" value="CBFD_NFYB_HMF"/>
    <property type="match status" value="1"/>
</dbReference>
<evidence type="ECO:0000256" key="5">
    <source>
        <dbReference type="ARBA" id="ARBA00023242"/>
    </source>
</evidence>
<dbReference type="GO" id="GO:0005654">
    <property type="term" value="C:nucleoplasm"/>
    <property type="evidence" value="ECO:0007669"/>
    <property type="project" value="TreeGrafter"/>
</dbReference>
<dbReference type="SUPFAM" id="SSF47113">
    <property type="entry name" value="Histone-fold"/>
    <property type="match status" value="1"/>
</dbReference>
<dbReference type="InterPro" id="IPR009072">
    <property type="entry name" value="Histone-fold"/>
</dbReference>
<keyword evidence="5" id="KW-0539">Nucleus</keyword>
<name>A0A8H5LA75_9HYPO</name>
<dbReference type="Gene3D" id="1.10.20.10">
    <property type="entry name" value="Histone, subunit A"/>
    <property type="match status" value="1"/>
</dbReference>
<evidence type="ECO:0000313" key="10">
    <source>
        <dbReference type="Proteomes" id="UP000546213"/>
    </source>
</evidence>
<evidence type="ECO:0000256" key="7">
    <source>
        <dbReference type="ARBA" id="ARBA00038432"/>
    </source>
</evidence>
<dbReference type="InterPro" id="IPR003958">
    <property type="entry name" value="CBFA_NFYB_domain"/>
</dbReference>
<dbReference type="InterPro" id="IPR052484">
    <property type="entry name" value="CENP-W/WIP1"/>
</dbReference>
<dbReference type="GO" id="GO:0046982">
    <property type="term" value="F:protein heterodimerization activity"/>
    <property type="evidence" value="ECO:0007669"/>
    <property type="project" value="InterPro"/>
</dbReference>
<keyword evidence="4" id="KW-0995">Kinetochore</keyword>
<evidence type="ECO:0000313" key="9">
    <source>
        <dbReference type="EMBL" id="KAF5587403.1"/>
    </source>
</evidence>
<accession>A0A8H5LA75</accession>
<gene>
    <name evidence="9" type="ORF">FPCIR_7584</name>
</gene>
<dbReference type="AlphaFoldDB" id="A0A8H5LA75"/>
<evidence type="ECO:0000259" key="8">
    <source>
        <dbReference type="Pfam" id="PF00808"/>
    </source>
</evidence>